<dbReference type="Proteomes" id="UP001233999">
    <property type="component" value="Unassembled WGS sequence"/>
</dbReference>
<reference evidence="1" key="2">
    <citation type="submission" date="2023-05" db="EMBL/GenBank/DDBJ databases">
        <authorList>
            <person name="Fouks B."/>
        </authorList>
    </citation>
    <scope>NUCLEOTIDE SEQUENCE</scope>
    <source>
        <strain evidence="1">Stay&amp;Tobe</strain>
        <tissue evidence="1">Testes</tissue>
    </source>
</reference>
<feature type="non-terminal residue" evidence="1">
    <location>
        <position position="124"/>
    </location>
</feature>
<keyword evidence="2" id="KW-1185">Reference proteome</keyword>
<reference evidence="1" key="1">
    <citation type="journal article" date="2023" name="IScience">
        <title>Live-bearing cockroach genome reveals convergent evolutionary mechanisms linked to viviparity in insects and beyond.</title>
        <authorList>
            <person name="Fouks B."/>
            <person name="Harrison M.C."/>
            <person name="Mikhailova A.A."/>
            <person name="Marchal E."/>
            <person name="English S."/>
            <person name="Carruthers M."/>
            <person name="Jennings E.C."/>
            <person name="Chiamaka E.L."/>
            <person name="Frigard R.A."/>
            <person name="Pippel M."/>
            <person name="Attardo G.M."/>
            <person name="Benoit J.B."/>
            <person name="Bornberg-Bauer E."/>
            <person name="Tobe S.S."/>
        </authorList>
    </citation>
    <scope>NUCLEOTIDE SEQUENCE</scope>
    <source>
        <strain evidence="1">Stay&amp;Tobe</strain>
    </source>
</reference>
<name>A0AAD8ESC3_DIPPU</name>
<protein>
    <submittedName>
        <fullName evidence="1">Uncharacterized protein</fullName>
    </submittedName>
</protein>
<evidence type="ECO:0000313" key="1">
    <source>
        <dbReference type="EMBL" id="KAJ9600536.1"/>
    </source>
</evidence>
<organism evidence="1 2">
    <name type="scientific">Diploptera punctata</name>
    <name type="common">Pacific beetle cockroach</name>
    <dbReference type="NCBI Taxonomy" id="6984"/>
    <lineage>
        <taxon>Eukaryota</taxon>
        <taxon>Metazoa</taxon>
        <taxon>Ecdysozoa</taxon>
        <taxon>Arthropoda</taxon>
        <taxon>Hexapoda</taxon>
        <taxon>Insecta</taxon>
        <taxon>Pterygota</taxon>
        <taxon>Neoptera</taxon>
        <taxon>Polyneoptera</taxon>
        <taxon>Dictyoptera</taxon>
        <taxon>Blattodea</taxon>
        <taxon>Blaberoidea</taxon>
        <taxon>Blaberidae</taxon>
        <taxon>Diplopterinae</taxon>
        <taxon>Diploptera</taxon>
    </lineage>
</organism>
<feature type="non-terminal residue" evidence="1">
    <location>
        <position position="1"/>
    </location>
</feature>
<sequence length="124" mass="14627">MEVVNFIIHIISSYYVMQYLLQRFMGVVKSSKRNKVHLCQEHNLRVKCQLHPREQSHLCQNESNDIMFFRPTFFKHLVYTIPKDPSAVSAVKVFITLAMCPHKVLSAGQAEPRWRIGEFSPHWR</sequence>
<dbReference type="AlphaFoldDB" id="A0AAD8ESC3"/>
<evidence type="ECO:0000313" key="2">
    <source>
        <dbReference type="Proteomes" id="UP001233999"/>
    </source>
</evidence>
<dbReference type="EMBL" id="JASPKZ010000361">
    <property type="protein sequence ID" value="KAJ9600536.1"/>
    <property type="molecule type" value="Genomic_DNA"/>
</dbReference>
<gene>
    <name evidence="1" type="ORF">L9F63_026326</name>
</gene>
<proteinExistence type="predicted"/>
<comment type="caution">
    <text evidence="1">The sequence shown here is derived from an EMBL/GenBank/DDBJ whole genome shotgun (WGS) entry which is preliminary data.</text>
</comment>
<accession>A0AAD8ESC3</accession>